<reference evidence="2" key="2">
    <citation type="submission" date="2022-01" db="EMBL/GenBank/DDBJ databases">
        <authorList>
            <person name="Yamashiro T."/>
            <person name="Shiraishi A."/>
            <person name="Satake H."/>
            <person name="Nakayama K."/>
        </authorList>
    </citation>
    <scope>NUCLEOTIDE SEQUENCE</scope>
</reference>
<dbReference type="EMBL" id="BQNB010013209">
    <property type="protein sequence ID" value="GJT13188.1"/>
    <property type="molecule type" value="Genomic_DNA"/>
</dbReference>
<comment type="caution">
    <text evidence="2">The sequence shown here is derived from an EMBL/GenBank/DDBJ whole genome shotgun (WGS) entry which is preliminary data.</text>
</comment>
<organism evidence="2 3">
    <name type="scientific">Tanacetum coccineum</name>
    <dbReference type="NCBI Taxonomy" id="301880"/>
    <lineage>
        <taxon>Eukaryota</taxon>
        <taxon>Viridiplantae</taxon>
        <taxon>Streptophyta</taxon>
        <taxon>Embryophyta</taxon>
        <taxon>Tracheophyta</taxon>
        <taxon>Spermatophyta</taxon>
        <taxon>Magnoliopsida</taxon>
        <taxon>eudicotyledons</taxon>
        <taxon>Gunneridae</taxon>
        <taxon>Pentapetalae</taxon>
        <taxon>asterids</taxon>
        <taxon>campanulids</taxon>
        <taxon>Asterales</taxon>
        <taxon>Asteraceae</taxon>
        <taxon>Asteroideae</taxon>
        <taxon>Anthemideae</taxon>
        <taxon>Anthemidinae</taxon>
        <taxon>Tanacetum</taxon>
    </lineage>
</organism>
<feature type="compositionally biased region" description="Low complexity" evidence="1">
    <location>
        <begin position="157"/>
        <end position="169"/>
    </location>
</feature>
<name>A0ABQ5BI52_9ASTR</name>
<feature type="compositionally biased region" description="Basic and acidic residues" evidence="1">
    <location>
        <begin position="141"/>
        <end position="156"/>
    </location>
</feature>
<proteinExistence type="predicted"/>
<sequence>MDAHLGTRLDDSIQEAFMSNTTEFEKKAKDERKRYIDLVEKSVKNIIKDEVKTQLPQILPKEVSEFATPVIQSTVTESLENVVLAKSSSQPKSTYEAAALLTEFELNKILLDKIQKNREDKDKDEDPPAGSDQGLKRRKTSKDAEPSKGSKSKESKSSSSKGTKSQPKSSAYVINNLKINNLTQEHLVGPAFNLLKGTCKSRVELEYHFEECYKAVTDRLDWTNHEGHEYPFKLSKPLSLIENQGRQVVTVNYFINNDLEYLKGGRLSRKYTTSTTKTKAAKYDDIQGIEDIVLL</sequence>
<reference evidence="2" key="1">
    <citation type="journal article" date="2022" name="Int. J. Mol. Sci.">
        <title>Draft Genome of Tanacetum Coccineum: Genomic Comparison of Closely Related Tanacetum-Family Plants.</title>
        <authorList>
            <person name="Yamashiro T."/>
            <person name="Shiraishi A."/>
            <person name="Nakayama K."/>
            <person name="Satake H."/>
        </authorList>
    </citation>
    <scope>NUCLEOTIDE SEQUENCE</scope>
</reference>
<dbReference type="Proteomes" id="UP001151760">
    <property type="component" value="Unassembled WGS sequence"/>
</dbReference>
<gene>
    <name evidence="2" type="ORF">Tco_0860230</name>
</gene>
<feature type="compositionally biased region" description="Basic and acidic residues" evidence="1">
    <location>
        <begin position="117"/>
        <end position="126"/>
    </location>
</feature>
<evidence type="ECO:0000313" key="2">
    <source>
        <dbReference type="EMBL" id="GJT13188.1"/>
    </source>
</evidence>
<accession>A0ABQ5BI52</accession>
<evidence type="ECO:0000256" key="1">
    <source>
        <dbReference type="SAM" id="MobiDB-lite"/>
    </source>
</evidence>
<protein>
    <submittedName>
        <fullName evidence="2">Uncharacterized protein</fullName>
    </submittedName>
</protein>
<evidence type="ECO:0000313" key="3">
    <source>
        <dbReference type="Proteomes" id="UP001151760"/>
    </source>
</evidence>
<keyword evidence="3" id="KW-1185">Reference proteome</keyword>
<feature type="region of interest" description="Disordered" evidence="1">
    <location>
        <begin position="117"/>
        <end position="169"/>
    </location>
</feature>